<organism evidence="1">
    <name type="scientific">Roseihalotalea indica</name>
    <dbReference type="NCBI Taxonomy" id="2867963"/>
    <lineage>
        <taxon>Bacteria</taxon>
        <taxon>Pseudomonadati</taxon>
        <taxon>Bacteroidota</taxon>
        <taxon>Cytophagia</taxon>
        <taxon>Cytophagales</taxon>
        <taxon>Catalimonadaceae</taxon>
        <taxon>Roseihalotalea</taxon>
    </lineage>
</organism>
<sequence>MDNSLLGFIQATVDLRDSYYYFKDKYALDLLTYSIEEKQVSINQLKKSRWGFLFQKKVLQKITAQLPDQKLDKRRLTSYWPWYSGEYRLSLGKWGEYSKHRNDDWYQTSRPGVNLVLQLNFGEEHNLKYYKLIFPSMFHPFVNLCHPIAEKGLTLAWARMDIDFDTGEVLIEEIQTDWLRSVKKLVATLARGESYWKQYYPSLEPTHLRHYYQEEVYKHEKVWDEAMLAAALWFVKRELGLAKVYYHTFDTGNIMKQLTYSQPPRSLYTKLPRRFGFRETEEAPQFLRKEHYLKRTFKKHPNLKWFVLNLESHA</sequence>
<evidence type="ECO:0000313" key="1">
    <source>
        <dbReference type="EMBL" id="WKN39225.1"/>
    </source>
</evidence>
<accession>A0AA49GTX6</accession>
<gene>
    <name evidence="1" type="ORF">K4G66_11030</name>
</gene>
<protein>
    <submittedName>
        <fullName evidence="1">Uncharacterized protein</fullName>
    </submittedName>
</protein>
<proteinExistence type="predicted"/>
<dbReference type="EMBL" id="CP120682">
    <property type="protein sequence ID" value="WKN39225.1"/>
    <property type="molecule type" value="Genomic_DNA"/>
</dbReference>
<reference evidence="1" key="2">
    <citation type="journal article" date="2024" name="Antonie Van Leeuwenhoek">
        <title>Roseihalotalea indica gen. nov., sp. nov., a halophilic Bacteroidetes from mesopelagic Southwest Indian Ocean with higher carbohydrate metabolic potential.</title>
        <authorList>
            <person name="Chen B."/>
            <person name="Zhang M."/>
            <person name="Lin D."/>
            <person name="Ye J."/>
            <person name="Tang K."/>
        </authorList>
    </citation>
    <scope>NUCLEOTIDE SEQUENCE</scope>
    <source>
        <strain evidence="1">TK19036</strain>
    </source>
</reference>
<name>A0AA49GTX6_9BACT</name>
<reference evidence="1" key="1">
    <citation type="journal article" date="2023" name="Comput. Struct. Biotechnol. J.">
        <title>Discovery of a novel marine Bacteroidetes with a rich repertoire of carbohydrate-active enzymes.</title>
        <authorList>
            <person name="Chen B."/>
            <person name="Liu G."/>
            <person name="Chen Q."/>
            <person name="Wang H."/>
            <person name="Liu L."/>
            <person name="Tang K."/>
        </authorList>
    </citation>
    <scope>NUCLEOTIDE SEQUENCE</scope>
    <source>
        <strain evidence="1">TK19036</strain>
    </source>
</reference>
<dbReference type="AlphaFoldDB" id="A0AA49GTX6"/>